<comment type="caution">
    <text evidence="1">The sequence shown here is derived from an EMBL/GenBank/DDBJ whole genome shotgun (WGS) entry which is preliminary data.</text>
</comment>
<evidence type="ECO:0000313" key="1">
    <source>
        <dbReference type="EMBL" id="PPZ90469.1"/>
    </source>
</evidence>
<evidence type="ECO:0000313" key="2">
    <source>
        <dbReference type="Proteomes" id="UP000238565"/>
    </source>
</evidence>
<accession>A0A2S7I1S7</accession>
<dbReference type="EMBL" id="PTPZ01000015">
    <property type="protein sequence ID" value="PPZ90469.1"/>
    <property type="molecule type" value="Genomic_DNA"/>
</dbReference>
<organism evidence="1 2">
    <name type="scientific">Cloacibacterium normanense</name>
    <dbReference type="NCBI Taxonomy" id="237258"/>
    <lineage>
        <taxon>Bacteria</taxon>
        <taxon>Pseudomonadati</taxon>
        <taxon>Bacteroidota</taxon>
        <taxon>Flavobacteriia</taxon>
        <taxon>Flavobacteriales</taxon>
        <taxon>Weeksellaceae</taxon>
    </lineage>
</organism>
<name>A0A2S7I1S7_9FLAO</name>
<reference evidence="1 2" key="1">
    <citation type="submission" date="2018-02" db="EMBL/GenBank/DDBJ databases">
        <title>Draft genome sequence of bacterial isolates from marine environment.</title>
        <authorList>
            <person name="Singh S.K."/>
            <person name="Hill R."/>
            <person name="Major S."/>
            <person name="Cai H."/>
            <person name="Li Y."/>
        </authorList>
    </citation>
    <scope>NUCLEOTIDE SEQUENCE [LARGE SCALE GENOMIC DNA]</scope>
    <source>
        <strain evidence="1 2">IMET F</strain>
    </source>
</reference>
<protein>
    <submittedName>
        <fullName evidence="1">Uncharacterized protein</fullName>
    </submittedName>
</protein>
<dbReference type="Proteomes" id="UP000238565">
    <property type="component" value="Unassembled WGS sequence"/>
</dbReference>
<gene>
    <name evidence="1" type="ORF">C3729_13105</name>
</gene>
<proteinExistence type="predicted"/>
<sequence length="560" mass="65101">MNSVQLIEYIKYFTLKGSRIGFNGDTPKDIRITKEEIITPEGHYFYIENFLIDNHLYTFDKDSADFEKRNITFDLFLDKSNIDKLMIPNLVVQYENGGDKFRVYIFNSTFYKTLPENIRIQNSNLYGAVSYMESYGSWTFPYSLIITIKDVGASFADFELFLNMNYNAWKNDFNAAIQKASSTDKDFKDLIKYPIDVFERELDINTRIALIEILAYNEIWDLMGWGIDFDGLNEQDFVLQLIESTPDKDAYTLYLKMFSENAKLFKKLDEKFENFANLKFIIFLVKTKYKEIAKDGEKALNDYLVTIPDHHIVPVRRIKIKPSLNLYGPYPIIELLNDKIKIQRIDMYMGGNIIQNYTSLSPDPFVHLYKEFPYDKMLKIFIWSSYDELGLSQGRVLPLPTFAIKAFSKALSDDITLLDVANKVIETIGIILPFYKLLYLLEEVAFMYEIAGAFFEAGNAMAAMYVSTYLEDKLKKTEGGRAFLKGYNYLSFIYGNKEIAKAVLNGSLVALKDAENLMTLWSDFNFGLTEPQKDYLNELKEYNDLELEIKDIQRAIDFKN</sequence>
<dbReference type="RefSeq" id="WP_104794566.1">
    <property type="nucleotide sequence ID" value="NZ_PTPZ01000015.1"/>
</dbReference>
<dbReference type="AlphaFoldDB" id="A0A2S7I1S7"/>